<evidence type="ECO:0000256" key="7">
    <source>
        <dbReference type="ARBA" id="ARBA00040944"/>
    </source>
</evidence>
<accession>A0A6J3M8J6</accession>
<dbReference type="EC" id="2.4.1.255" evidence="1"/>
<evidence type="ECO:0000313" key="14">
    <source>
        <dbReference type="RefSeq" id="XP_033461417.1"/>
    </source>
</evidence>
<evidence type="ECO:0000256" key="6">
    <source>
        <dbReference type="ARBA" id="ARBA00023180"/>
    </source>
</evidence>
<sequence length="536" mass="60795">MPTYSAAPVPSQIICQGVHTIQQSSESSCDVMADSQSSFQPTRAHYRVLGVVGLLLTVFLLLPTGARDSISHVYKNTQHAAGSPNKAKAPENHLHEHNDQPQNLGKLIQGQPLTTQPSTENCGSRFGSEYIQAFSRTATQYCDAESWANLTCFSHKVDEKRVDSFCYGGPALFDFAHRGEIHIDCKVRDLTDSELQQGIPQFRNFPTYWYDTGPSYIFKEKMNVDRMEDHIPEYPEVSLLIQREDNNRNLWHTMMEIMSLTFSLDVLRQTTDPLTGKPFWTEAELAKTRAVFTDRLEHGPYWDLWRLFAEKPSIRMTEMSSRLNIAITKVLVPLPGGSNPFWQGDWTQLSCGESSLLKQYVQRVLKFFNVREGTPRGDRPLILTVVDRTKKRRLLHQDDYLEALRKKHPSVNIQVINFAKLPLAEQIRTAHHSDILVGVHGAGLTHGMWLPESSALVEILPPDLDHWGFSNMAKFLGHRHYRAKGSRHDSPDNNGDWQHDDVFISKDEFLAHCEKAIASFSRTSRSGNGLSDIAGR</sequence>
<keyword evidence="4" id="KW-0732">Signal</keyword>
<keyword evidence="2" id="KW-0328">Glycosyltransferase</keyword>
<dbReference type="PANTHER" id="PTHR20961">
    <property type="entry name" value="GLYCOSYLTRANSFERASE"/>
    <property type="match status" value="1"/>
</dbReference>
<reference evidence="14" key="1">
    <citation type="submission" date="2020-01" db="EMBL/GenBank/DDBJ databases">
        <authorList>
            <consortium name="DOE Joint Genome Institute"/>
            <person name="Haridas S."/>
            <person name="Albert R."/>
            <person name="Binder M."/>
            <person name="Bloem J."/>
            <person name="Labutti K."/>
            <person name="Salamov A."/>
            <person name="Andreopoulos B."/>
            <person name="Baker S.E."/>
            <person name="Barry K."/>
            <person name="Bills G."/>
            <person name="Bluhm B.H."/>
            <person name="Cannon C."/>
            <person name="Castanera R."/>
            <person name="Culley D.E."/>
            <person name="Daum C."/>
            <person name="Ezra D."/>
            <person name="Gonzalez J.B."/>
            <person name="Henrissat B."/>
            <person name="Kuo A."/>
            <person name="Liang C."/>
            <person name="Lipzen A."/>
            <person name="Lutzoni F."/>
            <person name="Magnuson J."/>
            <person name="Mondo S."/>
            <person name="Nolan M."/>
            <person name="Ohm R."/>
            <person name="Pangilinan J."/>
            <person name="Park H.-J."/>
            <person name="Ramirez L."/>
            <person name="Alfaro M."/>
            <person name="Sun H."/>
            <person name="Tritt A."/>
            <person name="Yoshinaga Y."/>
            <person name="Zwiers L.-H."/>
            <person name="Turgeon B.G."/>
            <person name="Goodwin S.B."/>
            <person name="Spatafora J.W."/>
            <person name="Crous P.W."/>
            <person name="Grigoriev I.V."/>
        </authorList>
    </citation>
    <scope>NUCLEOTIDE SEQUENCE</scope>
    <source>
        <strain evidence="14">CBS 342.82</strain>
    </source>
</reference>
<comment type="catalytic activity">
    <reaction evidence="9">
        <text>L-seryl-[protein] + UDP-N-acetyl-alpha-D-glucosamine = 3-O-(N-acetyl-beta-D-glucosaminyl)-L-seryl-[protein] + UDP + H(+)</text>
        <dbReference type="Rhea" id="RHEA:48904"/>
        <dbReference type="Rhea" id="RHEA-COMP:9863"/>
        <dbReference type="Rhea" id="RHEA-COMP:12251"/>
        <dbReference type="ChEBI" id="CHEBI:15378"/>
        <dbReference type="ChEBI" id="CHEBI:29999"/>
        <dbReference type="ChEBI" id="CHEBI:57705"/>
        <dbReference type="ChEBI" id="CHEBI:58223"/>
        <dbReference type="ChEBI" id="CHEBI:90838"/>
        <dbReference type="EC" id="2.4.1.255"/>
    </reaction>
</comment>
<dbReference type="PANTHER" id="PTHR20961:SF148">
    <property type="entry name" value="EGF DOMAIN-SPECIFIC O-LINKED N-ACETYLGLUCOSAMINE TRANSFERASE"/>
    <property type="match status" value="1"/>
</dbReference>
<reference evidence="14" key="2">
    <citation type="submission" date="2020-04" db="EMBL/GenBank/DDBJ databases">
        <authorList>
            <consortium name="NCBI Genome Project"/>
        </authorList>
    </citation>
    <scope>NUCLEOTIDE SEQUENCE</scope>
    <source>
        <strain evidence="14">CBS 342.82</strain>
    </source>
</reference>
<evidence type="ECO:0000256" key="2">
    <source>
        <dbReference type="ARBA" id="ARBA00022676"/>
    </source>
</evidence>
<reference evidence="14" key="3">
    <citation type="submission" date="2025-08" db="UniProtKB">
        <authorList>
            <consortium name="RefSeq"/>
        </authorList>
    </citation>
    <scope>IDENTIFICATION</scope>
    <source>
        <strain evidence="14">CBS 342.82</strain>
    </source>
</reference>
<feature type="region of interest" description="Disordered" evidence="11">
    <location>
        <begin position="77"/>
        <end position="104"/>
    </location>
</feature>
<gene>
    <name evidence="14" type="ORF">K489DRAFT_378795</name>
</gene>
<keyword evidence="5" id="KW-0256">Endoplasmic reticulum</keyword>
<feature type="compositionally biased region" description="Basic and acidic residues" evidence="11">
    <location>
        <begin position="88"/>
        <end position="99"/>
    </location>
</feature>
<keyword evidence="6" id="KW-0325">Glycoprotein</keyword>
<evidence type="ECO:0000256" key="8">
    <source>
        <dbReference type="ARBA" id="ARBA00042574"/>
    </source>
</evidence>
<evidence type="ECO:0000256" key="11">
    <source>
        <dbReference type="SAM" id="MobiDB-lite"/>
    </source>
</evidence>
<dbReference type="AlphaFoldDB" id="A0A6J3M8J6"/>
<evidence type="ECO:0000256" key="9">
    <source>
        <dbReference type="ARBA" id="ARBA00048317"/>
    </source>
</evidence>
<proteinExistence type="predicted"/>
<dbReference type="GO" id="GO:0005788">
    <property type="term" value="C:endoplasmic reticulum lumen"/>
    <property type="evidence" value="ECO:0007669"/>
    <property type="project" value="TreeGrafter"/>
</dbReference>
<evidence type="ECO:0000256" key="4">
    <source>
        <dbReference type="ARBA" id="ARBA00022729"/>
    </source>
</evidence>
<dbReference type="InterPro" id="IPR007657">
    <property type="entry name" value="Glycosyltransferase_61"/>
</dbReference>
<dbReference type="Proteomes" id="UP000504637">
    <property type="component" value="Unplaced"/>
</dbReference>
<organism evidence="14">
    <name type="scientific">Dissoconium aciculare CBS 342.82</name>
    <dbReference type="NCBI Taxonomy" id="1314786"/>
    <lineage>
        <taxon>Eukaryota</taxon>
        <taxon>Fungi</taxon>
        <taxon>Dikarya</taxon>
        <taxon>Ascomycota</taxon>
        <taxon>Pezizomycotina</taxon>
        <taxon>Dothideomycetes</taxon>
        <taxon>Dothideomycetidae</taxon>
        <taxon>Mycosphaerellales</taxon>
        <taxon>Dissoconiaceae</taxon>
        <taxon>Dissoconium</taxon>
    </lineage>
</organism>
<name>A0A6J3M8J6_9PEZI</name>
<evidence type="ECO:0000256" key="5">
    <source>
        <dbReference type="ARBA" id="ARBA00022824"/>
    </source>
</evidence>
<dbReference type="RefSeq" id="XP_033461417.1">
    <property type="nucleotide sequence ID" value="XM_033604490.1"/>
</dbReference>
<keyword evidence="3" id="KW-0808">Transferase</keyword>
<protein>
    <recommendedName>
        <fullName evidence="7">EGF domain-specific O-linked N-acetylglucosamine transferase</fullName>
        <ecNumber evidence="1">2.4.1.255</ecNumber>
    </recommendedName>
    <alternativeName>
        <fullName evidence="8">Extracellular O-linked N-acetylglucosamine transferase</fullName>
    </alternativeName>
</protein>
<dbReference type="GeneID" id="54362290"/>
<evidence type="ECO:0000256" key="1">
    <source>
        <dbReference type="ARBA" id="ARBA00011970"/>
    </source>
</evidence>
<dbReference type="Pfam" id="PF04577">
    <property type="entry name" value="Glyco_transf_61"/>
    <property type="match status" value="1"/>
</dbReference>
<dbReference type="GO" id="GO:0097363">
    <property type="term" value="F:protein O-acetylglucosaminyltransferase activity"/>
    <property type="evidence" value="ECO:0007669"/>
    <property type="project" value="UniProtKB-EC"/>
</dbReference>
<feature type="domain" description="Glycosyltransferase 61 catalytic" evidence="12">
    <location>
        <begin position="381"/>
        <end position="456"/>
    </location>
</feature>
<evidence type="ECO:0000256" key="10">
    <source>
        <dbReference type="ARBA" id="ARBA00049432"/>
    </source>
</evidence>
<dbReference type="InterPro" id="IPR049625">
    <property type="entry name" value="Glyco_transf_61_cat"/>
</dbReference>
<evidence type="ECO:0000259" key="12">
    <source>
        <dbReference type="Pfam" id="PF04577"/>
    </source>
</evidence>
<evidence type="ECO:0000313" key="13">
    <source>
        <dbReference type="Proteomes" id="UP000504637"/>
    </source>
</evidence>
<comment type="catalytic activity">
    <reaction evidence="10">
        <text>L-threonyl-[protein] + UDP-N-acetyl-alpha-D-glucosamine = 3-O-(N-acetyl-beta-D-glucosaminyl)-L-threonyl-[protein] + UDP + H(+)</text>
        <dbReference type="Rhea" id="RHEA:48908"/>
        <dbReference type="Rhea" id="RHEA-COMP:11060"/>
        <dbReference type="Rhea" id="RHEA-COMP:12252"/>
        <dbReference type="ChEBI" id="CHEBI:15378"/>
        <dbReference type="ChEBI" id="CHEBI:30013"/>
        <dbReference type="ChEBI" id="CHEBI:57705"/>
        <dbReference type="ChEBI" id="CHEBI:58223"/>
        <dbReference type="ChEBI" id="CHEBI:90840"/>
        <dbReference type="EC" id="2.4.1.255"/>
    </reaction>
</comment>
<keyword evidence="13" id="KW-1185">Reference proteome</keyword>
<evidence type="ECO:0000256" key="3">
    <source>
        <dbReference type="ARBA" id="ARBA00022679"/>
    </source>
</evidence>
<dbReference type="OrthoDB" id="529273at2759"/>